<dbReference type="InterPro" id="IPR000572">
    <property type="entry name" value="OxRdtase_Mopterin-bd_dom"/>
</dbReference>
<sequence length="181" mass="19196">MRVFVFFAAVATVLMLHAPARADDAAPATLTVIGKVGTSNRPGFDPFRDAFFKFHGKEFEKAFAFDRAALKALPQRTVTAKAAPWPKPVTASGPPLKDVLDAAGVADDATVTLFALDGYGVTLSPADRAARDWVLAIEMDGTPLAIGGRGPAWLLYDTGDGTASEDAEAKWVWSVFVIAAE</sequence>
<feature type="chain" id="PRO_5045839628" description="Oxidoreductase molybdopterin-binding domain-containing protein" evidence="1">
    <location>
        <begin position="23"/>
        <end position="181"/>
    </location>
</feature>
<accession>A0ABT3H9E9</accession>
<reference evidence="4" key="1">
    <citation type="submission" date="2023-07" db="EMBL/GenBank/DDBJ databases">
        <title>Genome sequencing of Purple Non-Sulfur Bacteria from various extreme environments.</title>
        <authorList>
            <person name="Mayer M."/>
        </authorList>
    </citation>
    <scope>NUCLEOTIDE SEQUENCE [LARGE SCALE GENOMIC DNA]</scope>
    <source>
        <strain evidence="4">DSM 17935</strain>
    </source>
</reference>
<keyword evidence="4" id="KW-1185">Reference proteome</keyword>
<evidence type="ECO:0000259" key="2">
    <source>
        <dbReference type="Pfam" id="PF00174"/>
    </source>
</evidence>
<evidence type="ECO:0000313" key="4">
    <source>
        <dbReference type="Proteomes" id="UP001209755"/>
    </source>
</evidence>
<dbReference type="InterPro" id="IPR036374">
    <property type="entry name" value="OxRdtase_Mopterin-bd_sf"/>
</dbReference>
<feature type="signal peptide" evidence="1">
    <location>
        <begin position="1"/>
        <end position="22"/>
    </location>
</feature>
<comment type="caution">
    <text evidence="3">The sequence shown here is derived from an EMBL/GenBank/DDBJ whole genome shotgun (WGS) entry which is preliminary data.</text>
</comment>
<proteinExistence type="predicted"/>
<organism evidence="3 4">
    <name type="scientific">Rhodobium gokarnense</name>
    <dbReference type="NCBI Taxonomy" id="364296"/>
    <lineage>
        <taxon>Bacteria</taxon>
        <taxon>Pseudomonadati</taxon>
        <taxon>Pseudomonadota</taxon>
        <taxon>Alphaproteobacteria</taxon>
        <taxon>Hyphomicrobiales</taxon>
        <taxon>Rhodobiaceae</taxon>
        <taxon>Rhodobium</taxon>
    </lineage>
</organism>
<keyword evidence="1" id="KW-0732">Signal</keyword>
<dbReference type="Pfam" id="PF00174">
    <property type="entry name" value="Oxidored_molyb"/>
    <property type="match status" value="1"/>
</dbReference>
<name>A0ABT3H9E9_9HYPH</name>
<feature type="domain" description="Oxidoreductase molybdopterin-binding" evidence="2">
    <location>
        <begin position="92"/>
        <end position="148"/>
    </location>
</feature>
<evidence type="ECO:0000256" key="1">
    <source>
        <dbReference type="SAM" id="SignalP"/>
    </source>
</evidence>
<evidence type="ECO:0000313" key="3">
    <source>
        <dbReference type="EMBL" id="MCW2307022.1"/>
    </source>
</evidence>
<dbReference type="RefSeq" id="WP_264600675.1">
    <property type="nucleotide sequence ID" value="NZ_JAOQNS010000003.1"/>
</dbReference>
<gene>
    <name evidence="3" type="ORF">M2319_001344</name>
</gene>
<dbReference type="EMBL" id="JAOQNS010000003">
    <property type="protein sequence ID" value="MCW2307022.1"/>
    <property type="molecule type" value="Genomic_DNA"/>
</dbReference>
<dbReference type="SUPFAM" id="SSF56524">
    <property type="entry name" value="Oxidoreductase molybdopterin-binding domain"/>
    <property type="match status" value="1"/>
</dbReference>
<dbReference type="Gene3D" id="3.90.420.10">
    <property type="entry name" value="Oxidoreductase, molybdopterin-binding domain"/>
    <property type="match status" value="1"/>
</dbReference>
<protein>
    <recommendedName>
        <fullName evidence="2">Oxidoreductase molybdopterin-binding domain-containing protein</fullName>
    </recommendedName>
</protein>
<dbReference type="Proteomes" id="UP001209755">
    <property type="component" value="Unassembled WGS sequence"/>
</dbReference>